<evidence type="ECO:0000313" key="1">
    <source>
        <dbReference type="EMBL" id="AKP51020.1"/>
    </source>
</evidence>
<evidence type="ECO:0008006" key="3">
    <source>
        <dbReference type="Google" id="ProtNLM"/>
    </source>
</evidence>
<dbReference type="PROSITE" id="PS51257">
    <property type="entry name" value="PROKAR_LIPOPROTEIN"/>
    <property type="match status" value="1"/>
</dbReference>
<gene>
    <name evidence="1" type="ORF">CA2015_1584</name>
</gene>
<accession>A0A0H4PD10</accession>
<keyword evidence="2" id="KW-1185">Reference proteome</keyword>
<protein>
    <recommendedName>
        <fullName evidence="3">SGNH hydrolase-type esterase domain-containing protein</fullName>
    </recommendedName>
</protein>
<dbReference type="GO" id="GO:0016788">
    <property type="term" value="F:hydrolase activity, acting on ester bonds"/>
    <property type="evidence" value="ECO:0007669"/>
    <property type="project" value="UniProtKB-ARBA"/>
</dbReference>
<dbReference type="Gene3D" id="3.40.50.1110">
    <property type="entry name" value="SGNH hydrolase"/>
    <property type="match status" value="1"/>
</dbReference>
<sequence length="222" mass="25098">MRPWVLGIGLAIVLLSCKEEKDRSISINKILVIGNSITIHPPDPSIGRNGNWGMAASEADQDYFSLLKDNLQSYFPDLEMIRENVYPFEREFETIDFEQYSHLREFEADVIIIRLGENNIDAELSNWNLAESIQDFAFYLGTTNTKFIITTTFWPSPNVNEQLRHVASQNHWEFVDISAFGSNPANMAIGQFEDNAVASHPNDQGMLAISKALSTKILAIEL</sequence>
<dbReference type="KEGG" id="camu:CA2015_1584"/>
<reference evidence="1 2" key="1">
    <citation type="submission" date="2015-07" db="EMBL/GenBank/DDBJ databases">
        <authorList>
            <person name="Kim K.M."/>
        </authorList>
    </citation>
    <scope>NUCLEOTIDE SEQUENCE [LARGE SCALE GENOMIC DNA]</scope>
    <source>
        <strain evidence="1 2">KCTC 12363</strain>
    </source>
</reference>
<name>A0A0H4PD10_9BACT</name>
<dbReference type="AlphaFoldDB" id="A0A0H4PD10"/>
<dbReference type="STRING" id="320787.CA2015_1584"/>
<proteinExistence type="predicted"/>
<dbReference type="Proteomes" id="UP000036520">
    <property type="component" value="Chromosome"/>
</dbReference>
<organism evidence="1 2">
    <name type="scientific">Cyclobacterium amurskyense</name>
    <dbReference type="NCBI Taxonomy" id="320787"/>
    <lineage>
        <taxon>Bacteria</taxon>
        <taxon>Pseudomonadati</taxon>
        <taxon>Bacteroidota</taxon>
        <taxon>Cytophagia</taxon>
        <taxon>Cytophagales</taxon>
        <taxon>Cyclobacteriaceae</taxon>
        <taxon>Cyclobacterium</taxon>
    </lineage>
</organism>
<dbReference type="SUPFAM" id="SSF52266">
    <property type="entry name" value="SGNH hydrolase"/>
    <property type="match status" value="1"/>
</dbReference>
<evidence type="ECO:0000313" key="2">
    <source>
        <dbReference type="Proteomes" id="UP000036520"/>
    </source>
</evidence>
<dbReference type="RefSeq" id="WP_048641409.1">
    <property type="nucleotide sequence ID" value="NZ_CP012040.1"/>
</dbReference>
<dbReference type="OrthoDB" id="1091634at2"/>
<dbReference type="EMBL" id="CP012040">
    <property type="protein sequence ID" value="AKP51020.1"/>
    <property type="molecule type" value="Genomic_DNA"/>
</dbReference>
<dbReference type="InterPro" id="IPR036514">
    <property type="entry name" value="SGNH_hydro_sf"/>
</dbReference>